<evidence type="ECO:0000313" key="1">
    <source>
        <dbReference type="EMBL" id="WOX06137.1"/>
    </source>
</evidence>
<reference evidence="1 2" key="1">
    <citation type="submission" date="2023-10" db="EMBL/GenBank/DDBJ databases">
        <title>Description of Microbulbifer bruguierae sp. nov., isolated from the sediments of mangrove plant Bruguiera sexangula and comparative genomic analyses of the genus Microbulbifer.</title>
        <authorList>
            <person name="Long M."/>
        </authorList>
    </citation>
    <scope>NUCLEOTIDE SEQUENCE [LARGE SCALE GENOMIC DNA]</scope>
    <source>
        <strain evidence="1 2">SPO729</strain>
    </source>
</reference>
<sequence>MSELAGMTINERLFNVGLIKQFDAAILARDEREAVAILLRAELSIEQAQNTVAAIFSDPGIYGYA</sequence>
<dbReference type="KEGG" id="mpaf:R5R33_03090"/>
<name>A0AAU0N120_9GAMM</name>
<keyword evidence="2" id="KW-1185">Reference proteome</keyword>
<organism evidence="1 2">
    <name type="scientific">Microbulbifer pacificus</name>
    <dbReference type="NCBI Taxonomy" id="407164"/>
    <lineage>
        <taxon>Bacteria</taxon>
        <taxon>Pseudomonadati</taxon>
        <taxon>Pseudomonadota</taxon>
        <taxon>Gammaproteobacteria</taxon>
        <taxon>Cellvibrionales</taxon>
        <taxon>Microbulbiferaceae</taxon>
        <taxon>Microbulbifer</taxon>
    </lineage>
</organism>
<dbReference type="Proteomes" id="UP001302477">
    <property type="component" value="Chromosome"/>
</dbReference>
<dbReference type="AlphaFoldDB" id="A0AAU0N120"/>
<gene>
    <name evidence="1" type="ORF">R5R33_03090</name>
</gene>
<dbReference type="RefSeq" id="WP_318954596.1">
    <property type="nucleotide sequence ID" value="NZ_CP137555.1"/>
</dbReference>
<proteinExistence type="predicted"/>
<protein>
    <submittedName>
        <fullName evidence="1">Uncharacterized protein</fullName>
    </submittedName>
</protein>
<accession>A0AAU0N120</accession>
<dbReference type="EMBL" id="CP137555">
    <property type="protein sequence ID" value="WOX06137.1"/>
    <property type="molecule type" value="Genomic_DNA"/>
</dbReference>
<evidence type="ECO:0000313" key="2">
    <source>
        <dbReference type="Proteomes" id="UP001302477"/>
    </source>
</evidence>